<sequence length="95" mass="10453">MHVVEPTPVKDECPLPVHASNPTRGNRNLPGRCGLGQHSPGWTKVQLTEWSVRADVGCHWIGHNLAGHEEGCPYVQLHALLEVRVSMRMIGVMIG</sequence>
<evidence type="ECO:0000313" key="3">
    <source>
        <dbReference type="Proteomes" id="UP001141327"/>
    </source>
</evidence>
<gene>
    <name evidence="2" type="ORF">PAPYR_7902</name>
</gene>
<feature type="region of interest" description="Disordered" evidence="1">
    <location>
        <begin position="1"/>
        <end position="31"/>
    </location>
</feature>
<comment type="caution">
    <text evidence="2">The sequence shown here is derived from an EMBL/GenBank/DDBJ whole genome shotgun (WGS) entry which is preliminary data.</text>
</comment>
<reference evidence="2" key="1">
    <citation type="journal article" date="2022" name="bioRxiv">
        <title>Genomics of Preaxostyla Flagellates Illuminates Evolutionary Transitions and the Path Towards Mitochondrial Loss.</title>
        <authorList>
            <person name="Novak L.V.F."/>
            <person name="Treitli S.C."/>
            <person name="Pyrih J."/>
            <person name="Halakuc P."/>
            <person name="Pipaliya S.V."/>
            <person name="Vacek V."/>
            <person name="Brzon O."/>
            <person name="Soukal P."/>
            <person name="Eme L."/>
            <person name="Dacks J.B."/>
            <person name="Karnkowska A."/>
            <person name="Elias M."/>
            <person name="Hampl V."/>
        </authorList>
    </citation>
    <scope>NUCLEOTIDE SEQUENCE</scope>
    <source>
        <strain evidence="2">RCP-MX</strain>
    </source>
</reference>
<accession>A0ABQ8UBW4</accession>
<name>A0ABQ8UBW4_9EUKA</name>
<evidence type="ECO:0000256" key="1">
    <source>
        <dbReference type="SAM" id="MobiDB-lite"/>
    </source>
</evidence>
<proteinExistence type="predicted"/>
<protein>
    <submittedName>
        <fullName evidence="2">Uncharacterized protein</fullName>
    </submittedName>
</protein>
<keyword evidence="3" id="KW-1185">Reference proteome</keyword>
<organism evidence="2 3">
    <name type="scientific">Paratrimastix pyriformis</name>
    <dbReference type="NCBI Taxonomy" id="342808"/>
    <lineage>
        <taxon>Eukaryota</taxon>
        <taxon>Metamonada</taxon>
        <taxon>Preaxostyla</taxon>
        <taxon>Paratrimastigidae</taxon>
        <taxon>Paratrimastix</taxon>
    </lineage>
</organism>
<dbReference type="Proteomes" id="UP001141327">
    <property type="component" value="Unassembled WGS sequence"/>
</dbReference>
<evidence type="ECO:0000313" key="2">
    <source>
        <dbReference type="EMBL" id="KAJ4456775.1"/>
    </source>
</evidence>
<dbReference type="EMBL" id="JAPMOS010000061">
    <property type="protein sequence ID" value="KAJ4456775.1"/>
    <property type="molecule type" value="Genomic_DNA"/>
</dbReference>